<accession>A0A5C2RKZ6</accession>
<dbReference type="AlphaFoldDB" id="A0A5C2RKZ6"/>
<evidence type="ECO:0000313" key="2">
    <source>
        <dbReference type="Proteomes" id="UP000313359"/>
    </source>
</evidence>
<protein>
    <submittedName>
        <fullName evidence="1">Uncharacterized protein</fullName>
    </submittedName>
</protein>
<reference evidence="1" key="1">
    <citation type="journal article" date="2018" name="Genome Biol. Evol.">
        <title>Genomics and development of Lentinus tigrinus, a white-rot wood-decaying mushroom with dimorphic fruiting bodies.</title>
        <authorList>
            <person name="Wu B."/>
            <person name="Xu Z."/>
            <person name="Knudson A."/>
            <person name="Carlson A."/>
            <person name="Chen N."/>
            <person name="Kovaka S."/>
            <person name="LaButti K."/>
            <person name="Lipzen A."/>
            <person name="Pennachio C."/>
            <person name="Riley R."/>
            <person name="Schakwitz W."/>
            <person name="Umezawa K."/>
            <person name="Ohm R.A."/>
            <person name="Grigoriev I.V."/>
            <person name="Nagy L.G."/>
            <person name="Gibbons J."/>
            <person name="Hibbett D."/>
        </authorList>
    </citation>
    <scope>NUCLEOTIDE SEQUENCE [LARGE SCALE GENOMIC DNA]</scope>
    <source>
        <strain evidence="1">ALCF2SS1-6</strain>
    </source>
</reference>
<keyword evidence="2" id="KW-1185">Reference proteome</keyword>
<gene>
    <name evidence="1" type="ORF">L227DRAFT_62353</name>
</gene>
<dbReference type="Proteomes" id="UP000313359">
    <property type="component" value="Unassembled WGS sequence"/>
</dbReference>
<name>A0A5C2RKZ6_9APHY</name>
<organism evidence="1 2">
    <name type="scientific">Lentinus tigrinus ALCF2SS1-6</name>
    <dbReference type="NCBI Taxonomy" id="1328759"/>
    <lineage>
        <taxon>Eukaryota</taxon>
        <taxon>Fungi</taxon>
        <taxon>Dikarya</taxon>
        <taxon>Basidiomycota</taxon>
        <taxon>Agaricomycotina</taxon>
        <taxon>Agaricomycetes</taxon>
        <taxon>Polyporales</taxon>
        <taxon>Polyporaceae</taxon>
        <taxon>Lentinus</taxon>
    </lineage>
</organism>
<evidence type="ECO:0000313" key="1">
    <source>
        <dbReference type="EMBL" id="RPD52328.1"/>
    </source>
</evidence>
<sequence length="136" mass="14528">MHRRCWVASCLRHEAGACCRASTACSASVVDLPPCSVPSTTTTTTTTTVTQCLNPLALFRSRMLPLFFCSSPTLALSLLAGVATKIDLASPSSSLVPSKAWGWITAEVLKRGVVAHTVKITSRDCASSRCNWSLRL</sequence>
<proteinExistence type="predicted"/>
<dbReference type="EMBL" id="ML122373">
    <property type="protein sequence ID" value="RPD52328.1"/>
    <property type="molecule type" value="Genomic_DNA"/>
</dbReference>